<name>A0A1G4T1W1_9CAUL</name>
<evidence type="ECO:0000313" key="3">
    <source>
        <dbReference type="Proteomes" id="UP000199150"/>
    </source>
</evidence>
<organism evidence="2 3">
    <name type="scientific">Asticcacaulis taihuensis</name>
    <dbReference type="NCBI Taxonomy" id="260084"/>
    <lineage>
        <taxon>Bacteria</taxon>
        <taxon>Pseudomonadati</taxon>
        <taxon>Pseudomonadota</taxon>
        <taxon>Alphaproteobacteria</taxon>
        <taxon>Caulobacterales</taxon>
        <taxon>Caulobacteraceae</taxon>
        <taxon>Asticcacaulis</taxon>
    </lineage>
</organism>
<sequence length="232" mass="27609">MLKWLPKPIYNLWRRYFGTYTLDDPRPIKVEAPYTYYLPSQDRLNDVQIGDHVQLLFRSIPHGLKYGIERMWVEVTFIESEHCKGRLLNRPFDTPQLKAGAEVYFHRFHIIDITTDRELPEETVQPQYWDRCLVDQCVLDKEQPVYYIYREEPDMAQEGDKYPDSGWRIRGDYRNVSDDEFEARKHQYIALGKVLNADDSWIHLIDSPIGSAFMKNFETGIYEPHDRVPSDD</sequence>
<dbReference type="RefSeq" id="WP_090649901.1">
    <property type="nucleotide sequence ID" value="NZ_CBCRYE010000005.1"/>
</dbReference>
<dbReference type="OrthoDB" id="7187490at2"/>
<dbReference type="PANTHER" id="PTHR38743:SF2">
    <property type="entry name" value="DUF2185 DOMAIN-CONTAINING PROTEIN"/>
    <property type="match status" value="1"/>
</dbReference>
<dbReference type="AlphaFoldDB" id="A0A1G4T1W1"/>
<dbReference type="Pfam" id="PF09951">
    <property type="entry name" value="Imm33"/>
    <property type="match status" value="1"/>
</dbReference>
<dbReference type="Proteomes" id="UP000199150">
    <property type="component" value="Unassembled WGS sequence"/>
</dbReference>
<feature type="domain" description="Immunity protein Imm33" evidence="1">
    <location>
        <begin position="132"/>
        <end position="220"/>
    </location>
</feature>
<evidence type="ECO:0000259" key="1">
    <source>
        <dbReference type="Pfam" id="PF09951"/>
    </source>
</evidence>
<evidence type="ECO:0000313" key="2">
    <source>
        <dbReference type="EMBL" id="SCW75276.1"/>
    </source>
</evidence>
<dbReference type="InterPro" id="IPR018689">
    <property type="entry name" value="Imm33_dom"/>
</dbReference>
<keyword evidence="3" id="KW-1185">Reference proteome</keyword>
<proteinExistence type="predicted"/>
<protein>
    <recommendedName>
        <fullName evidence="1">Immunity protein Imm33 domain-containing protein</fullName>
    </recommendedName>
</protein>
<dbReference type="EMBL" id="FMTS01000006">
    <property type="protein sequence ID" value="SCW75276.1"/>
    <property type="molecule type" value="Genomic_DNA"/>
</dbReference>
<dbReference type="PANTHER" id="PTHR38743">
    <property type="entry name" value="SIMILAR TO GLYOXYLASE I FAMILY PROTEIN"/>
    <property type="match status" value="1"/>
</dbReference>
<reference evidence="3" key="1">
    <citation type="submission" date="2016-10" db="EMBL/GenBank/DDBJ databases">
        <authorList>
            <person name="Varghese N."/>
            <person name="Submissions S."/>
        </authorList>
    </citation>
    <scope>NUCLEOTIDE SEQUENCE [LARGE SCALE GENOMIC DNA]</scope>
    <source>
        <strain evidence="3">CGMCC 1.3431</strain>
    </source>
</reference>
<gene>
    <name evidence="2" type="ORF">SAMN02927928_3141</name>
</gene>
<accession>A0A1G4T1W1</accession>